<organism evidence="2 3">
    <name type="scientific">Mycena sanguinolenta</name>
    <dbReference type="NCBI Taxonomy" id="230812"/>
    <lineage>
        <taxon>Eukaryota</taxon>
        <taxon>Fungi</taxon>
        <taxon>Dikarya</taxon>
        <taxon>Basidiomycota</taxon>
        <taxon>Agaricomycotina</taxon>
        <taxon>Agaricomycetes</taxon>
        <taxon>Agaricomycetidae</taxon>
        <taxon>Agaricales</taxon>
        <taxon>Marasmiineae</taxon>
        <taxon>Mycenaceae</taxon>
        <taxon>Mycena</taxon>
    </lineage>
</organism>
<protein>
    <submittedName>
        <fullName evidence="2">Uncharacterized protein</fullName>
    </submittedName>
</protein>
<gene>
    <name evidence="2" type="ORF">MSAN_00094800</name>
</gene>
<feature type="compositionally biased region" description="Acidic residues" evidence="1">
    <location>
        <begin position="37"/>
        <end position="46"/>
    </location>
</feature>
<dbReference type="AlphaFoldDB" id="A0A8H6ZJR3"/>
<reference evidence="2" key="1">
    <citation type="submission" date="2020-05" db="EMBL/GenBank/DDBJ databases">
        <title>Mycena genomes resolve the evolution of fungal bioluminescence.</title>
        <authorList>
            <person name="Tsai I.J."/>
        </authorList>
    </citation>
    <scope>NUCLEOTIDE SEQUENCE</scope>
    <source>
        <strain evidence="2">160909Yilan</strain>
    </source>
</reference>
<feature type="compositionally biased region" description="Polar residues" evidence="1">
    <location>
        <begin position="22"/>
        <end position="31"/>
    </location>
</feature>
<dbReference type="EMBL" id="JACAZH010000001">
    <property type="protein sequence ID" value="KAF7376775.1"/>
    <property type="molecule type" value="Genomic_DNA"/>
</dbReference>
<feature type="region of interest" description="Disordered" evidence="1">
    <location>
        <begin position="22"/>
        <end position="83"/>
    </location>
</feature>
<dbReference type="Proteomes" id="UP000623467">
    <property type="component" value="Unassembled WGS sequence"/>
</dbReference>
<sequence>MPNISIATSFTSLPNLRHSISEVHSTQSAFSSLGDDAPLDESDVEGSENHSESEDEVSTNDTSLPPVTADDAIPHGDQSSTANINEGNELSAAVTASDSTVDETVAANTVTLVLDNEEPEQQEDVEMAVSGRKSRRGRLLKRRKTTISSEKESETCAASNCTERWLGNGGMLGACLRFKIPSLLPGFEESAEPPVVLR</sequence>
<accession>A0A8H6ZJR3</accession>
<evidence type="ECO:0000313" key="3">
    <source>
        <dbReference type="Proteomes" id="UP000623467"/>
    </source>
</evidence>
<proteinExistence type="predicted"/>
<evidence type="ECO:0000256" key="1">
    <source>
        <dbReference type="SAM" id="MobiDB-lite"/>
    </source>
</evidence>
<evidence type="ECO:0000313" key="2">
    <source>
        <dbReference type="EMBL" id="KAF7376775.1"/>
    </source>
</evidence>
<name>A0A8H6ZJR3_9AGAR</name>
<keyword evidence="3" id="KW-1185">Reference proteome</keyword>
<comment type="caution">
    <text evidence="2">The sequence shown here is derived from an EMBL/GenBank/DDBJ whole genome shotgun (WGS) entry which is preliminary data.</text>
</comment>